<dbReference type="Proteomes" id="UP001216674">
    <property type="component" value="Unassembled WGS sequence"/>
</dbReference>
<sequence length="266" mass="29053">MATENSPALYRRDLPTAFRAIRKLLANGDDTTQVFLIMRALNGSAASKNFARLMKIPGGPRQIYRRVELAERFSDPAFIASFAPGTLGAAYRAFLEATGYSAAGLAEVSNLDREPLVEHPYAWFGRRTRDIHDVWHVLTGYRADETLGEAALVAFSYAQTGGLGWAFIAVAASLKNLRATRNTAFARAVIEGYRNGRKAKWLLGEDYETLMHEPLEAARARLGIAEPIAYHAACATSEWHEPAKAGFDARSGSGSASAARHGEDFT</sequence>
<name>A0ABT6B2H0_9BURK</name>
<comment type="caution">
    <text evidence="2">The sequence shown here is derived from an EMBL/GenBank/DDBJ whole genome shotgun (WGS) entry which is preliminary data.</text>
</comment>
<dbReference type="EMBL" id="JARJLM010000620">
    <property type="protein sequence ID" value="MDF3838692.1"/>
    <property type="molecule type" value="Genomic_DNA"/>
</dbReference>
<evidence type="ECO:0000256" key="1">
    <source>
        <dbReference type="SAM" id="MobiDB-lite"/>
    </source>
</evidence>
<accession>A0ABT6B2H0</accession>
<protein>
    <submittedName>
        <fullName evidence="2">Coq4 family protein</fullName>
    </submittedName>
</protein>
<evidence type="ECO:0000313" key="3">
    <source>
        <dbReference type="Proteomes" id="UP001216674"/>
    </source>
</evidence>
<dbReference type="PANTHER" id="PTHR12922:SF7">
    <property type="entry name" value="UBIQUINONE BIOSYNTHESIS PROTEIN COQ4 HOMOLOG, MITOCHONDRIAL"/>
    <property type="match status" value="1"/>
</dbReference>
<dbReference type="Pfam" id="PF05019">
    <property type="entry name" value="Coq4"/>
    <property type="match status" value="1"/>
</dbReference>
<dbReference type="PANTHER" id="PTHR12922">
    <property type="entry name" value="UBIQUINONE BIOSYNTHESIS PROTEIN"/>
    <property type="match status" value="1"/>
</dbReference>
<feature type="compositionally biased region" description="Low complexity" evidence="1">
    <location>
        <begin position="249"/>
        <end position="259"/>
    </location>
</feature>
<evidence type="ECO:0000313" key="2">
    <source>
        <dbReference type="EMBL" id="MDF3838692.1"/>
    </source>
</evidence>
<proteinExistence type="predicted"/>
<gene>
    <name evidence="2" type="ORF">P3W85_38020</name>
</gene>
<feature type="region of interest" description="Disordered" evidence="1">
    <location>
        <begin position="246"/>
        <end position="266"/>
    </location>
</feature>
<keyword evidence="3" id="KW-1185">Reference proteome</keyword>
<organism evidence="2 3">
    <name type="scientific">Cupriavidus basilensis</name>
    <dbReference type="NCBI Taxonomy" id="68895"/>
    <lineage>
        <taxon>Bacteria</taxon>
        <taxon>Pseudomonadati</taxon>
        <taxon>Pseudomonadota</taxon>
        <taxon>Betaproteobacteria</taxon>
        <taxon>Burkholderiales</taxon>
        <taxon>Burkholderiaceae</taxon>
        <taxon>Cupriavidus</taxon>
    </lineage>
</organism>
<dbReference type="RefSeq" id="WP_276268588.1">
    <property type="nucleotide sequence ID" value="NZ_JARJLM010000620.1"/>
</dbReference>
<dbReference type="InterPro" id="IPR007715">
    <property type="entry name" value="Coq4"/>
</dbReference>
<reference evidence="2 3" key="1">
    <citation type="submission" date="2023-03" db="EMBL/GenBank/DDBJ databases">
        <title>Draft assemblies of triclosan tolerant bacteria isolated from returned activated sludge.</title>
        <authorList>
            <person name="Van Hamelsveld S."/>
        </authorList>
    </citation>
    <scope>NUCLEOTIDE SEQUENCE [LARGE SCALE GENOMIC DNA]</scope>
    <source>
        <strain evidence="2 3">GW210010_S58</strain>
    </source>
</reference>